<name>A0A9Q5I3D5_SANBA</name>
<dbReference type="Proteomes" id="UP000757232">
    <property type="component" value="Unassembled WGS sequence"/>
</dbReference>
<gene>
    <name evidence="2" type="ORF">A7U60_g2309</name>
</gene>
<dbReference type="PANTHER" id="PTHR38645:SF1">
    <property type="entry name" value="YALI0F12243P"/>
    <property type="match status" value="1"/>
</dbReference>
<evidence type="ECO:0000256" key="1">
    <source>
        <dbReference type="SAM" id="MobiDB-lite"/>
    </source>
</evidence>
<dbReference type="OrthoDB" id="21418at2759"/>
<protein>
    <submittedName>
        <fullName evidence="2">Uncharacterized protein</fullName>
    </submittedName>
</protein>
<feature type="region of interest" description="Disordered" evidence="1">
    <location>
        <begin position="306"/>
        <end position="339"/>
    </location>
</feature>
<feature type="region of interest" description="Disordered" evidence="1">
    <location>
        <begin position="344"/>
        <end position="363"/>
    </location>
</feature>
<comment type="caution">
    <text evidence="2">The sequence shown here is derived from an EMBL/GenBank/DDBJ whole genome shotgun (WGS) entry which is preliminary data.</text>
</comment>
<feature type="compositionally biased region" description="Polar residues" evidence="1">
    <location>
        <begin position="149"/>
        <end position="159"/>
    </location>
</feature>
<dbReference type="AlphaFoldDB" id="A0A9Q5I3D5"/>
<keyword evidence="3" id="KW-1185">Reference proteome</keyword>
<proteinExistence type="predicted"/>
<organism evidence="2 3">
    <name type="scientific">Sanghuangporus baumii</name>
    <name type="common">Phellinus baumii</name>
    <dbReference type="NCBI Taxonomy" id="108892"/>
    <lineage>
        <taxon>Eukaryota</taxon>
        <taxon>Fungi</taxon>
        <taxon>Dikarya</taxon>
        <taxon>Basidiomycota</taxon>
        <taxon>Agaricomycotina</taxon>
        <taxon>Agaricomycetes</taxon>
        <taxon>Hymenochaetales</taxon>
        <taxon>Hymenochaetaceae</taxon>
        <taxon>Sanghuangporus</taxon>
    </lineage>
</organism>
<dbReference type="PANTHER" id="PTHR38645">
    <property type="entry name" value="CHROMOSOME 9, WHOLE GENOME SHOTGUN SEQUENCE"/>
    <property type="match status" value="1"/>
</dbReference>
<feature type="region of interest" description="Disordered" evidence="1">
    <location>
        <begin position="106"/>
        <end position="212"/>
    </location>
</feature>
<sequence length="363" mass="38655">MDSLDMNNLASSLPSSAIVKAEQDTMDKFKAAAQSLTLLYRSSQKAARRHFDAGYAMALDDLLSVVQHGVSAGPDVNTSEKDATEAISIGRILDWIEARQESLRLKAREEEEEEEERDTKTKTRPSLASKPVVGLSRLGDSRDKAAPRSTENVASSPSIPSRRVPTGTSAKLAPEQLVPAPSADRDSSPSPTLSTTPNSQPSTAPVFSSRPLTRNRLRSKHVLAPLNATSVNSSNSGPGLSSDSSITSLIGAKRRHAAMLLDHTSPAAMSISLPPSEVRSHSTAHTVSGGSAPQHADTSIFPGIAASAPASAPRRRIRSSRSNASPRSENSGIHDAHDYACGEIMMDIEEDGGGRERKRVARR</sequence>
<dbReference type="EMBL" id="LNZH02000130">
    <property type="protein sequence ID" value="OCB90457.1"/>
    <property type="molecule type" value="Genomic_DNA"/>
</dbReference>
<feature type="compositionally biased region" description="Low complexity" evidence="1">
    <location>
        <begin position="188"/>
        <end position="203"/>
    </location>
</feature>
<evidence type="ECO:0000313" key="2">
    <source>
        <dbReference type="EMBL" id="OCB90457.1"/>
    </source>
</evidence>
<accession>A0A9Q5I3D5</accession>
<reference evidence="2" key="1">
    <citation type="submission" date="2016-06" db="EMBL/GenBank/DDBJ databases">
        <title>Draft Genome sequence of the fungus Inonotus baumii.</title>
        <authorList>
            <person name="Zhu H."/>
            <person name="Lin W."/>
        </authorList>
    </citation>
    <scope>NUCLEOTIDE SEQUENCE</scope>
    <source>
        <strain evidence="2">821</strain>
    </source>
</reference>
<evidence type="ECO:0000313" key="3">
    <source>
        <dbReference type="Proteomes" id="UP000757232"/>
    </source>
</evidence>